<evidence type="ECO:0000256" key="6">
    <source>
        <dbReference type="SAM" id="SignalP"/>
    </source>
</evidence>
<name>A0A4V6Q9V8_9BACT</name>
<dbReference type="Pfam" id="PF07980">
    <property type="entry name" value="SusD_RagB"/>
    <property type="match status" value="1"/>
</dbReference>
<dbReference type="OrthoDB" id="5694214at2"/>
<dbReference type="PROSITE" id="PS51257">
    <property type="entry name" value="PROKAR_LIPOPROTEIN"/>
    <property type="match status" value="1"/>
</dbReference>
<evidence type="ECO:0000313" key="9">
    <source>
        <dbReference type="EMBL" id="TDW96952.1"/>
    </source>
</evidence>
<reference evidence="9 10" key="1">
    <citation type="submission" date="2019-03" db="EMBL/GenBank/DDBJ databases">
        <title>Genomic Encyclopedia of Type Strains, Phase IV (KMG-IV): sequencing the most valuable type-strain genomes for metagenomic binning, comparative biology and taxonomic classification.</title>
        <authorList>
            <person name="Goeker M."/>
        </authorList>
    </citation>
    <scope>NUCLEOTIDE SEQUENCE [LARGE SCALE GENOMIC DNA]</scope>
    <source>
        <strain evidence="9 10">DSM 100059</strain>
    </source>
</reference>
<evidence type="ECO:0000256" key="2">
    <source>
        <dbReference type="ARBA" id="ARBA00006275"/>
    </source>
</evidence>
<accession>A0A4V6Q9V8</accession>
<dbReference type="InterPro" id="IPR011990">
    <property type="entry name" value="TPR-like_helical_dom_sf"/>
</dbReference>
<dbReference type="Proteomes" id="UP000294498">
    <property type="component" value="Unassembled WGS sequence"/>
</dbReference>
<evidence type="ECO:0000256" key="1">
    <source>
        <dbReference type="ARBA" id="ARBA00004442"/>
    </source>
</evidence>
<organism evidence="9 10">
    <name type="scientific">Dinghuibacter silviterrae</name>
    <dbReference type="NCBI Taxonomy" id="1539049"/>
    <lineage>
        <taxon>Bacteria</taxon>
        <taxon>Pseudomonadati</taxon>
        <taxon>Bacteroidota</taxon>
        <taxon>Chitinophagia</taxon>
        <taxon>Chitinophagales</taxon>
        <taxon>Chitinophagaceae</taxon>
        <taxon>Dinghuibacter</taxon>
    </lineage>
</organism>
<dbReference type="Pfam" id="PF14322">
    <property type="entry name" value="SusD-like_3"/>
    <property type="match status" value="1"/>
</dbReference>
<dbReference type="RefSeq" id="WP_133998311.1">
    <property type="nucleotide sequence ID" value="NZ_SODV01000002.1"/>
</dbReference>
<evidence type="ECO:0000259" key="8">
    <source>
        <dbReference type="Pfam" id="PF14322"/>
    </source>
</evidence>
<feature type="domain" description="SusD-like N-terminal" evidence="8">
    <location>
        <begin position="65"/>
        <end position="216"/>
    </location>
</feature>
<dbReference type="GO" id="GO:0009279">
    <property type="term" value="C:cell outer membrane"/>
    <property type="evidence" value="ECO:0007669"/>
    <property type="project" value="UniProtKB-SubCell"/>
</dbReference>
<keyword evidence="3 6" id="KW-0732">Signal</keyword>
<evidence type="ECO:0000256" key="5">
    <source>
        <dbReference type="ARBA" id="ARBA00023237"/>
    </source>
</evidence>
<keyword evidence="10" id="KW-1185">Reference proteome</keyword>
<dbReference type="InterPro" id="IPR033985">
    <property type="entry name" value="SusD-like_N"/>
</dbReference>
<feature type="chain" id="PRO_5020548446" evidence="6">
    <location>
        <begin position="20"/>
        <end position="580"/>
    </location>
</feature>
<proteinExistence type="inferred from homology"/>
<dbReference type="SUPFAM" id="SSF48452">
    <property type="entry name" value="TPR-like"/>
    <property type="match status" value="1"/>
</dbReference>
<dbReference type="InterPro" id="IPR012944">
    <property type="entry name" value="SusD_RagB_dom"/>
</dbReference>
<keyword evidence="5" id="KW-0998">Cell outer membrane</keyword>
<dbReference type="AlphaFoldDB" id="A0A4V6Q9V8"/>
<evidence type="ECO:0000259" key="7">
    <source>
        <dbReference type="Pfam" id="PF07980"/>
    </source>
</evidence>
<comment type="caution">
    <text evidence="9">The sequence shown here is derived from an EMBL/GenBank/DDBJ whole genome shotgun (WGS) entry which is preliminary data.</text>
</comment>
<evidence type="ECO:0000313" key="10">
    <source>
        <dbReference type="Proteomes" id="UP000294498"/>
    </source>
</evidence>
<gene>
    <name evidence="9" type="ORF">EDB95_4788</name>
</gene>
<feature type="domain" description="RagB/SusD" evidence="7">
    <location>
        <begin position="306"/>
        <end position="580"/>
    </location>
</feature>
<dbReference type="Gene3D" id="1.25.40.390">
    <property type="match status" value="1"/>
</dbReference>
<dbReference type="EMBL" id="SODV01000002">
    <property type="protein sequence ID" value="TDW96952.1"/>
    <property type="molecule type" value="Genomic_DNA"/>
</dbReference>
<evidence type="ECO:0000256" key="4">
    <source>
        <dbReference type="ARBA" id="ARBA00023136"/>
    </source>
</evidence>
<comment type="subcellular location">
    <subcellularLocation>
        <location evidence="1">Cell outer membrane</location>
    </subcellularLocation>
</comment>
<protein>
    <submittedName>
        <fullName evidence="9">Putative outer membrane starch-binding protein</fullName>
    </submittedName>
</protein>
<feature type="signal peptide" evidence="6">
    <location>
        <begin position="1"/>
        <end position="19"/>
    </location>
</feature>
<comment type="similarity">
    <text evidence="2">Belongs to the SusD family.</text>
</comment>
<sequence>MKKLSITLLAFLFLTGCNKMLNLNPLDQLSDATYWKTPNDFMLAANAFYAYQRSFTDANNTNNDNTGNPHNDIRSDLSATLNEFSSGSNPVYTTDPFYSGDYTKIRNINYFLNKAQSYAKPADIAQFVGEAQFFRAYVYFDLLQLYGAVPLVTTPLATNSPQLTAPRTSRDSVVNQIIADLQAAVTNLPVQSAMPSSEKGRVSQGAAQAFLGRVTLYEGTWQEFRGNSARAQALLTTSVAASQAVMSSGQYALFNPAVLGDSALKYLFVLENADAQGLSNPAGLGKSANTEYILANQYDYAKRQFGTNFSFANNHYEITRKLANMYLCTDGLPVTTSKVFQGYATETSEFQHRDNRMLYTVMIPGKTYWSQAPRNRIDWKGDAADLANADYPDFNPCFASGYHADKWATERNVLPNAEAYDYPVIRYAEVLLNYAEAKFELNGSISDADLNQSLNLVRLRINTDNGMPALTNAFVSANGLDMRTEIRRERTIELFNEGFRVDDLKRWKTAETEMPMDLLGIQWTGTAYQTAWPAAGTLPLDGNGCIIFQTGRTWQQKNYLLPLPTQELQLNPNLVQNPGW</sequence>
<evidence type="ECO:0000256" key="3">
    <source>
        <dbReference type="ARBA" id="ARBA00022729"/>
    </source>
</evidence>
<keyword evidence="4" id="KW-0472">Membrane</keyword>